<dbReference type="PATRIC" id="fig|1121015.4.peg.2529"/>
<dbReference type="Gene3D" id="3.40.630.30">
    <property type="match status" value="1"/>
</dbReference>
<organism evidence="2 3">
    <name type="scientific">Arenimonas oryziterrae DSM 21050 = YC6267</name>
    <dbReference type="NCBI Taxonomy" id="1121015"/>
    <lineage>
        <taxon>Bacteria</taxon>
        <taxon>Pseudomonadati</taxon>
        <taxon>Pseudomonadota</taxon>
        <taxon>Gammaproteobacteria</taxon>
        <taxon>Lysobacterales</taxon>
        <taxon>Lysobacteraceae</taxon>
        <taxon>Arenimonas</taxon>
    </lineage>
</organism>
<sequence length="216" mass="23709">MPGAPGHAEGLTMTAGNSPWVKPVTLAGQHVRLEPLALEHVETLGVAATDGDLWKLWYTAVPSPDKAQTYVETALAQRELGKAMAFVVKDAQGAVVGSTRYGNIDADNRRVEIGWTWYAASVQRTALNTEAKLLLLAHAFETLGAIAVEFRTSWFNHRSRNAIARLGAKQDGVLRNHMIMPDGTRRDTVVFSILDSEWPAVRKHLQYKLDEPATPA</sequence>
<dbReference type="Proteomes" id="UP000029385">
    <property type="component" value="Unassembled WGS sequence"/>
</dbReference>
<accession>A0A091APN6</accession>
<dbReference type="InterPro" id="IPR000182">
    <property type="entry name" value="GNAT_dom"/>
</dbReference>
<gene>
    <name evidence="2" type="ORF">N789_04240</name>
</gene>
<dbReference type="PANTHER" id="PTHR43610">
    <property type="entry name" value="BLL6696 PROTEIN"/>
    <property type="match status" value="1"/>
</dbReference>
<evidence type="ECO:0000313" key="3">
    <source>
        <dbReference type="Proteomes" id="UP000029385"/>
    </source>
</evidence>
<dbReference type="eggNOG" id="COG1670">
    <property type="taxonomic scope" value="Bacteria"/>
</dbReference>
<dbReference type="EMBL" id="AVCI01000045">
    <property type="protein sequence ID" value="KFN41102.1"/>
    <property type="molecule type" value="Genomic_DNA"/>
</dbReference>
<name>A0A091APN6_9GAMM</name>
<dbReference type="InterPro" id="IPR016181">
    <property type="entry name" value="Acyl_CoA_acyltransferase"/>
</dbReference>
<dbReference type="STRING" id="1121015.GCA_000420545_00121"/>
<dbReference type="SUPFAM" id="SSF55729">
    <property type="entry name" value="Acyl-CoA N-acyltransferases (Nat)"/>
    <property type="match status" value="1"/>
</dbReference>
<reference evidence="2 3" key="1">
    <citation type="submission" date="2013-09" db="EMBL/GenBank/DDBJ databases">
        <title>Genome sequencing of Arenimonas oryziterrae.</title>
        <authorList>
            <person name="Chen F."/>
            <person name="Wang G."/>
        </authorList>
    </citation>
    <scope>NUCLEOTIDE SEQUENCE [LARGE SCALE GENOMIC DNA]</scope>
    <source>
        <strain evidence="2 3">YC6267</strain>
    </source>
</reference>
<proteinExistence type="predicted"/>
<comment type="caution">
    <text evidence="2">The sequence shown here is derived from an EMBL/GenBank/DDBJ whole genome shotgun (WGS) entry which is preliminary data.</text>
</comment>
<feature type="domain" description="N-acetyltransferase" evidence="1">
    <location>
        <begin position="31"/>
        <end position="169"/>
    </location>
</feature>
<dbReference type="Pfam" id="PF13302">
    <property type="entry name" value="Acetyltransf_3"/>
    <property type="match status" value="1"/>
</dbReference>
<dbReference type="AlphaFoldDB" id="A0A091APN6"/>
<evidence type="ECO:0000313" key="2">
    <source>
        <dbReference type="EMBL" id="KFN41102.1"/>
    </source>
</evidence>
<evidence type="ECO:0000259" key="1">
    <source>
        <dbReference type="Pfam" id="PF13302"/>
    </source>
</evidence>
<dbReference type="GO" id="GO:0016747">
    <property type="term" value="F:acyltransferase activity, transferring groups other than amino-acyl groups"/>
    <property type="evidence" value="ECO:0007669"/>
    <property type="project" value="InterPro"/>
</dbReference>
<protein>
    <recommendedName>
        <fullName evidence="1">N-acetyltransferase domain-containing protein</fullName>
    </recommendedName>
</protein>
<dbReference type="PANTHER" id="PTHR43610:SF1">
    <property type="entry name" value="N-ACETYLTRANSFERASE DOMAIN-CONTAINING PROTEIN"/>
    <property type="match status" value="1"/>
</dbReference>
<keyword evidence="3" id="KW-1185">Reference proteome</keyword>